<comment type="similarity">
    <text evidence="1">Belongs to the prokaryotic/mitochondrial release factor family.</text>
</comment>
<keyword evidence="5" id="KW-1185">Reference proteome</keyword>
<feature type="compositionally biased region" description="Basic residues" evidence="2">
    <location>
        <begin position="132"/>
        <end position="147"/>
    </location>
</feature>
<dbReference type="Gene3D" id="3.30.160.20">
    <property type="match status" value="1"/>
</dbReference>
<dbReference type="Proteomes" id="UP001198862">
    <property type="component" value="Unassembled WGS sequence"/>
</dbReference>
<feature type="compositionally biased region" description="Basic residues" evidence="2">
    <location>
        <begin position="113"/>
        <end position="125"/>
    </location>
</feature>
<dbReference type="SUPFAM" id="SSF75620">
    <property type="entry name" value="Release factor"/>
    <property type="match status" value="1"/>
</dbReference>
<dbReference type="Pfam" id="PF00472">
    <property type="entry name" value="RF-1"/>
    <property type="match status" value="1"/>
</dbReference>
<feature type="region of interest" description="Disordered" evidence="2">
    <location>
        <begin position="113"/>
        <end position="147"/>
    </location>
</feature>
<evidence type="ECO:0000256" key="2">
    <source>
        <dbReference type="SAM" id="MobiDB-lite"/>
    </source>
</evidence>
<evidence type="ECO:0000313" key="4">
    <source>
        <dbReference type="EMBL" id="MCC8432023.1"/>
    </source>
</evidence>
<dbReference type="EMBL" id="JAJISD010000012">
    <property type="protein sequence ID" value="MCC8432023.1"/>
    <property type="molecule type" value="Genomic_DNA"/>
</dbReference>
<name>A0ABS8L104_9HYPH</name>
<dbReference type="GO" id="GO:0004045">
    <property type="term" value="F:peptidyl-tRNA hydrolase activity"/>
    <property type="evidence" value="ECO:0007669"/>
    <property type="project" value="UniProtKB-EC"/>
</dbReference>
<dbReference type="NCBIfam" id="NF006718">
    <property type="entry name" value="PRK09256.1"/>
    <property type="match status" value="1"/>
</dbReference>
<feature type="domain" description="Prokaryotic-type class I peptide chain release factors" evidence="3">
    <location>
        <begin position="28"/>
        <end position="44"/>
    </location>
</feature>
<dbReference type="PROSITE" id="PS00745">
    <property type="entry name" value="RF_PROK_I"/>
    <property type="match status" value="1"/>
</dbReference>
<dbReference type="PANTHER" id="PTHR47814">
    <property type="entry name" value="PEPTIDYL-TRNA HYDROLASE ARFB"/>
    <property type="match status" value="1"/>
</dbReference>
<dbReference type="RefSeq" id="WP_230553442.1">
    <property type="nucleotide sequence ID" value="NZ_JAJISD010000012.1"/>
</dbReference>
<dbReference type="PANTHER" id="PTHR47814:SF1">
    <property type="entry name" value="PEPTIDYL-TRNA HYDROLASE ARFB"/>
    <property type="match status" value="1"/>
</dbReference>
<evidence type="ECO:0000313" key="5">
    <source>
        <dbReference type="Proteomes" id="UP001198862"/>
    </source>
</evidence>
<protein>
    <submittedName>
        <fullName evidence="4">Aminoacyl-tRNA hydrolase</fullName>
        <ecNumber evidence="4">3.1.1.29</ecNumber>
    </submittedName>
</protein>
<organism evidence="4 5">
    <name type="scientific">Reyranella aquatilis</name>
    <dbReference type="NCBI Taxonomy" id="2035356"/>
    <lineage>
        <taxon>Bacteria</taxon>
        <taxon>Pseudomonadati</taxon>
        <taxon>Pseudomonadota</taxon>
        <taxon>Alphaproteobacteria</taxon>
        <taxon>Hyphomicrobiales</taxon>
        <taxon>Reyranellaceae</taxon>
        <taxon>Reyranella</taxon>
    </lineage>
</organism>
<gene>
    <name evidence="4" type="primary">arfB</name>
    <name evidence="4" type="ORF">LJ725_23865</name>
</gene>
<keyword evidence="4" id="KW-0378">Hydrolase</keyword>
<accession>A0ABS8L104</accession>
<dbReference type="EC" id="3.1.1.29" evidence="4"/>
<dbReference type="InterPro" id="IPR045853">
    <property type="entry name" value="Pep_chain_release_fac_I_sf"/>
</dbReference>
<evidence type="ECO:0000259" key="3">
    <source>
        <dbReference type="PROSITE" id="PS00745"/>
    </source>
</evidence>
<evidence type="ECO:0000256" key="1">
    <source>
        <dbReference type="ARBA" id="ARBA00010835"/>
    </source>
</evidence>
<comment type="caution">
    <text evidence="4">The sequence shown here is derived from an EMBL/GenBank/DDBJ whole genome shotgun (WGS) entry which is preliminary data.</text>
</comment>
<sequence length="147" mass="16456">MTATGTAPIRITGSLAIDPEEIQESFVRAAGPGGQHVNTTSTAVQLRFDVRRSPSLPDDVRQRLERLAGRRLTRDGVLVLVAQGQRSQLRNREEALARLVELIREATYKPAPRVKTKVSRAAKRRRVDDKKRHGAVKSLRKARRSDD</sequence>
<dbReference type="InterPro" id="IPR000352">
    <property type="entry name" value="Pep_chain_release_fac_I"/>
</dbReference>
<reference evidence="4 5" key="1">
    <citation type="submission" date="2021-11" db="EMBL/GenBank/DDBJ databases">
        <authorList>
            <person name="Lee D.-H."/>
            <person name="Kim S.-B."/>
        </authorList>
    </citation>
    <scope>NUCLEOTIDE SEQUENCE [LARGE SCALE GENOMIC DNA]</scope>
    <source>
        <strain evidence="4 5">KCTC 52223</strain>
    </source>
</reference>
<proteinExistence type="inferred from homology"/>